<proteinExistence type="predicted"/>
<dbReference type="EMBL" id="HACA01019742">
    <property type="protein sequence ID" value="CDW37103.1"/>
    <property type="molecule type" value="Transcribed_RNA"/>
</dbReference>
<accession>A0A0K2UFU9</accession>
<protein>
    <submittedName>
        <fullName evidence="1">Uncharacterized protein</fullName>
    </submittedName>
</protein>
<reference evidence="1" key="1">
    <citation type="submission" date="2014-05" db="EMBL/GenBank/DDBJ databases">
        <authorList>
            <person name="Chronopoulou M."/>
        </authorList>
    </citation>
    <scope>NUCLEOTIDE SEQUENCE</scope>
    <source>
        <tissue evidence="1">Whole organism</tissue>
    </source>
</reference>
<sequence>SLEDVYSYHKEFDQLELNDLGLGKKVSELLASRLIDKRLLKLEVNVTYYRKRDSNFLEYISK</sequence>
<feature type="non-terminal residue" evidence="1">
    <location>
        <position position="1"/>
    </location>
</feature>
<organism evidence="1">
    <name type="scientific">Lepeophtheirus salmonis</name>
    <name type="common">Salmon louse</name>
    <name type="synonym">Caligus salmonis</name>
    <dbReference type="NCBI Taxonomy" id="72036"/>
    <lineage>
        <taxon>Eukaryota</taxon>
        <taxon>Metazoa</taxon>
        <taxon>Ecdysozoa</taxon>
        <taxon>Arthropoda</taxon>
        <taxon>Crustacea</taxon>
        <taxon>Multicrustacea</taxon>
        <taxon>Hexanauplia</taxon>
        <taxon>Copepoda</taxon>
        <taxon>Siphonostomatoida</taxon>
        <taxon>Caligidae</taxon>
        <taxon>Lepeophtheirus</taxon>
    </lineage>
</organism>
<name>A0A0K2UFU9_LEPSM</name>
<dbReference type="AlphaFoldDB" id="A0A0K2UFU9"/>
<evidence type="ECO:0000313" key="1">
    <source>
        <dbReference type="EMBL" id="CDW37103.1"/>
    </source>
</evidence>